<dbReference type="SUPFAM" id="SSF46955">
    <property type="entry name" value="Putative DNA-binding domain"/>
    <property type="match status" value="2"/>
</dbReference>
<dbReference type="FunFam" id="3.50.40.10:FF:000002">
    <property type="entry name" value="phenylalanine--tRNA ligase beta subunit"/>
    <property type="match status" value="1"/>
</dbReference>
<dbReference type="OrthoDB" id="1698572at2759"/>
<evidence type="ECO:0000256" key="1">
    <source>
        <dbReference type="ARBA" id="ARBA00001946"/>
    </source>
</evidence>
<comment type="similarity">
    <text evidence="3">Belongs to the phenylalanyl-tRNA synthetase beta subunit family. Type 2 subfamily.</text>
</comment>
<dbReference type="GO" id="GO:0005524">
    <property type="term" value="F:ATP binding"/>
    <property type="evidence" value="ECO:0007669"/>
    <property type="project" value="UniProtKB-KW"/>
</dbReference>
<dbReference type="Gene3D" id="3.50.40.10">
    <property type="entry name" value="Phenylalanyl-trna Synthetase, Chain B, domain 3"/>
    <property type="match status" value="1"/>
</dbReference>
<organism evidence="16 17">
    <name type="scientific">Mesocestoides corti</name>
    <name type="common">Flatworm</name>
    <dbReference type="NCBI Taxonomy" id="53468"/>
    <lineage>
        <taxon>Eukaryota</taxon>
        <taxon>Metazoa</taxon>
        <taxon>Spiralia</taxon>
        <taxon>Lophotrochozoa</taxon>
        <taxon>Platyhelminthes</taxon>
        <taxon>Cestoda</taxon>
        <taxon>Eucestoda</taxon>
        <taxon>Cyclophyllidea</taxon>
        <taxon>Mesocestoididae</taxon>
        <taxon>Mesocestoides</taxon>
    </lineage>
</organism>
<dbReference type="InterPro" id="IPR020825">
    <property type="entry name" value="Phe-tRNA_synthase-like_B3/B4"/>
</dbReference>
<dbReference type="EC" id="6.1.1.20" evidence="4"/>
<dbReference type="Gene3D" id="3.30.56.10">
    <property type="match status" value="2"/>
</dbReference>
<dbReference type="PANTHER" id="PTHR10947:SF0">
    <property type="entry name" value="PHENYLALANINE--TRNA LIGASE BETA SUBUNIT"/>
    <property type="match status" value="1"/>
</dbReference>
<keyword evidence="12" id="KW-0648">Protein biosynthesis</keyword>
<evidence type="ECO:0000256" key="10">
    <source>
        <dbReference type="ARBA" id="ARBA00022840"/>
    </source>
</evidence>
<evidence type="ECO:0000259" key="15">
    <source>
        <dbReference type="PROSITE" id="PS51483"/>
    </source>
</evidence>
<keyword evidence="9" id="KW-0547">Nucleotide-binding</keyword>
<feature type="domain" description="B5" evidence="15">
    <location>
        <begin position="250"/>
        <end position="328"/>
    </location>
</feature>
<evidence type="ECO:0000256" key="14">
    <source>
        <dbReference type="ARBA" id="ARBA00033189"/>
    </source>
</evidence>
<dbReference type="InterPro" id="IPR005147">
    <property type="entry name" value="tRNA_synthase_B5-dom"/>
</dbReference>
<dbReference type="InterPro" id="IPR009061">
    <property type="entry name" value="DNA-bd_dom_put_sf"/>
</dbReference>
<dbReference type="InterPro" id="IPR040659">
    <property type="entry name" value="PhetRS_B1"/>
</dbReference>
<dbReference type="Pfam" id="PF18262">
    <property type="entry name" value="PhetRS_B1"/>
    <property type="match status" value="1"/>
</dbReference>
<dbReference type="Pfam" id="PF17759">
    <property type="entry name" value="tRNA_synthFbeta"/>
    <property type="match status" value="1"/>
</dbReference>
<dbReference type="InterPro" id="IPR045864">
    <property type="entry name" value="aa-tRNA-synth_II/BPL/LPL"/>
</dbReference>
<dbReference type="AlphaFoldDB" id="A0A0R3U8L7"/>
<dbReference type="Pfam" id="PF03484">
    <property type="entry name" value="B5"/>
    <property type="match status" value="1"/>
</dbReference>
<evidence type="ECO:0000256" key="3">
    <source>
        <dbReference type="ARBA" id="ARBA00007438"/>
    </source>
</evidence>
<evidence type="ECO:0000256" key="2">
    <source>
        <dbReference type="ARBA" id="ARBA00004496"/>
    </source>
</evidence>
<dbReference type="PANTHER" id="PTHR10947">
    <property type="entry name" value="PHENYLALANYL-TRNA SYNTHETASE BETA CHAIN AND LEUCINE-RICH REPEAT-CONTAINING PROTEIN 47"/>
    <property type="match status" value="1"/>
</dbReference>
<keyword evidence="8" id="KW-0479">Metal-binding</keyword>
<dbReference type="GO" id="GO:0006432">
    <property type="term" value="P:phenylalanyl-tRNA aminoacylation"/>
    <property type="evidence" value="ECO:0007669"/>
    <property type="project" value="InterPro"/>
</dbReference>
<proteinExistence type="inferred from homology"/>
<dbReference type="CDD" id="cd00769">
    <property type="entry name" value="PheRS_beta_core"/>
    <property type="match status" value="1"/>
</dbReference>
<dbReference type="GO" id="GO:0004826">
    <property type="term" value="F:phenylalanine-tRNA ligase activity"/>
    <property type="evidence" value="ECO:0007669"/>
    <property type="project" value="UniProtKB-EC"/>
</dbReference>
<evidence type="ECO:0000256" key="12">
    <source>
        <dbReference type="ARBA" id="ARBA00022917"/>
    </source>
</evidence>
<dbReference type="GO" id="GO:0009328">
    <property type="term" value="C:phenylalanine-tRNA ligase complex"/>
    <property type="evidence" value="ECO:0007669"/>
    <property type="project" value="TreeGrafter"/>
</dbReference>
<reference evidence="16 17" key="1">
    <citation type="submission" date="2018-10" db="EMBL/GenBank/DDBJ databases">
        <authorList>
            <consortium name="Pathogen Informatics"/>
        </authorList>
    </citation>
    <scope>NUCLEOTIDE SEQUENCE [LARGE SCALE GENOMIC DNA]</scope>
</reference>
<name>A0A0R3U8L7_MESCO</name>
<dbReference type="PROSITE" id="PS51483">
    <property type="entry name" value="B5"/>
    <property type="match status" value="1"/>
</dbReference>
<evidence type="ECO:0000256" key="4">
    <source>
        <dbReference type="ARBA" id="ARBA00012814"/>
    </source>
</evidence>
<dbReference type="STRING" id="53468.A0A0R3U8L7"/>
<dbReference type="Gene3D" id="3.30.930.10">
    <property type="entry name" value="Bira Bifunctional Protein, Domain 2"/>
    <property type="match status" value="1"/>
</dbReference>
<dbReference type="Proteomes" id="UP000267029">
    <property type="component" value="Unassembled WGS sequence"/>
</dbReference>
<dbReference type="GO" id="GO:0003723">
    <property type="term" value="F:RNA binding"/>
    <property type="evidence" value="ECO:0007669"/>
    <property type="project" value="InterPro"/>
</dbReference>
<dbReference type="InterPro" id="IPR041616">
    <property type="entry name" value="PheRS_beta_core"/>
</dbReference>
<dbReference type="SUPFAM" id="SSF56037">
    <property type="entry name" value="PheT/TilS domain"/>
    <property type="match status" value="1"/>
</dbReference>
<keyword evidence="11" id="KW-0460">Magnesium</keyword>
<evidence type="ECO:0000313" key="16">
    <source>
        <dbReference type="EMBL" id="VDD77230.1"/>
    </source>
</evidence>
<dbReference type="FunFam" id="3.30.930.10:FF:000032">
    <property type="entry name" value="Phenylalanine--tRNA ligase beta subunit"/>
    <property type="match status" value="1"/>
</dbReference>
<dbReference type="SMART" id="SM00873">
    <property type="entry name" value="B3_4"/>
    <property type="match status" value="1"/>
</dbReference>
<evidence type="ECO:0000256" key="6">
    <source>
        <dbReference type="ARBA" id="ARBA00022490"/>
    </source>
</evidence>
<evidence type="ECO:0000256" key="7">
    <source>
        <dbReference type="ARBA" id="ARBA00022598"/>
    </source>
</evidence>
<dbReference type="EMBL" id="UXSR01000682">
    <property type="protein sequence ID" value="VDD77230.1"/>
    <property type="molecule type" value="Genomic_DNA"/>
</dbReference>
<comment type="subcellular location">
    <subcellularLocation>
        <location evidence="2">Cytoplasm</location>
    </subcellularLocation>
</comment>
<dbReference type="SUPFAM" id="SSF55681">
    <property type="entry name" value="Class II aaRS and biotin synthetases"/>
    <property type="match status" value="1"/>
</dbReference>
<sequence length="534" mass="60354">MPIVSVPERVIFQKLGREEEFTNLCFAYGLELDEITTEQELVAREQGANVITDKNTETIYKVEVPANRYDLLCAEGLTRALLIFQKRSVQSIRPFVVCAVLRNIAFNEDRYASFIELQDKLHQNICRKRSLVAIGTHDLDTLLPPFVYTALPPQSIYFQPLNQTQAYTSAELMDLYSKDSHLKAYLDIIRDKPVYPVIKDSLDVVLSLPPIINGEHSKITLATKNVFIECTATDLHKASIVLDTMVTMFSEYCAHPFTVDYINSLLGISCSESEISDLLTRMSLICRIADDTNSLLSVRVPPTRHDILHPCDIAEDVAIAYGYDRIEEHLPEIYTMVHDQPLNRLTDMIRAELAQCGFTEALTFSLCSRADISTNLQKPLDRQPAVHISNPKTLDFQVMRTVLLPGLLSTLANNRSLPRPLKLFEVQDVVIKDDNKDVGCRNNRRVCAVYCNKTSGFEIIHGVLDRLMQVLEVTYEENAKPRNETYFSGRCADIILSPSEVSIGRLGIVHPNVLRSFGLTFSVSALEFDLEQFL</sequence>
<accession>A0A0R3U8L7</accession>
<evidence type="ECO:0000256" key="9">
    <source>
        <dbReference type="ARBA" id="ARBA00022741"/>
    </source>
</evidence>
<evidence type="ECO:0000256" key="11">
    <source>
        <dbReference type="ARBA" id="ARBA00022842"/>
    </source>
</evidence>
<evidence type="ECO:0000256" key="5">
    <source>
        <dbReference type="ARBA" id="ARBA00017032"/>
    </source>
</evidence>
<dbReference type="GO" id="GO:0000287">
    <property type="term" value="F:magnesium ion binding"/>
    <property type="evidence" value="ECO:0007669"/>
    <property type="project" value="InterPro"/>
</dbReference>
<dbReference type="InterPro" id="IPR045060">
    <property type="entry name" value="Phe-tRNA-ligase_IIc_bsu"/>
</dbReference>
<keyword evidence="7" id="KW-0436">Ligase</keyword>
<keyword evidence="17" id="KW-1185">Reference proteome</keyword>
<evidence type="ECO:0000313" key="17">
    <source>
        <dbReference type="Proteomes" id="UP000267029"/>
    </source>
</evidence>
<dbReference type="InterPro" id="IPR005146">
    <property type="entry name" value="B3/B4_tRNA-bd"/>
</dbReference>
<keyword evidence="6" id="KW-0963">Cytoplasm</keyword>
<gene>
    <name evidence="16" type="ORF">MCOS_LOCUS3233</name>
</gene>
<comment type="cofactor">
    <cofactor evidence="1">
        <name>Mg(2+)</name>
        <dbReference type="ChEBI" id="CHEBI:18420"/>
    </cofactor>
</comment>
<evidence type="ECO:0000256" key="13">
    <source>
        <dbReference type="ARBA" id="ARBA00023146"/>
    </source>
</evidence>
<keyword evidence="10" id="KW-0067">ATP-binding</keyword>
<dbReference type="Pfam" id="PF03483">
    <property type="entry name" value="B3_4"/>
    <property type="match status" value="1"/>
</dbReference>
<protein>
    <recommendedName>
        <fullName evidence="5">Phenylalanine--tRNA ligase beta subunit</fullName>
        <ecNumber evidence="4">6.1.1.20</ecNumber>
    </recommendedName>
    <alternativeName>
        <fullName evidence="14">Phenylalanyl-tRNA synthetase beta subunit</fullName>
    </alternativeName>
</protein>
<dbReference type="SMART" id="SM00874">
    <property type="entry name" value="B5"/>
    <property type="match status" value="1"/>
</dbReference>
<keyword evidence="13" id="KW-0030">Aminoacyl-tRNA synthetase</keyword>
<evidence type="ECO:0000256" key="8">
    <source>
        <dbReference type="ARBA" id="ARBA00022723"/>
    </source>
</evidence>